<dbReference type="GO" id="GO:0005886">
    <property type="term" value="C:plasma membrane"/>
    <property type="evidence" value="ECO:0007669"/>
    <property type="project" value="UniProtKB-SubCell"/>
</dbReference>
<feature type="transmembrane region" description="Helical" evidence="10">
    <location>
        <begin position="339"/>
        <end position="359"/>
    </location>
</feature>
<gene>
    <name evidence="12" type="ORF">NP493_1g02001</name>
</gene>
<evidence type="ECO:0000259" key="11">
    <source>
        <dbReference type="PROSITE" id="PS50262"/>
    </source>
</evidence>
<dbReference type="PROSITE" id="PS50262">
    <property type="entry name" value="G_PROTEIN_RECEP_F1_2"/>
    <property type="match status" value="1"/>
</dbReference>
<dbReference type="PANTHER" id="PTHR24248">
    <property type="entry name" value="ADRENERGIC RECEPTOR-RELATED G-PROTEIN COUPLED RECEPTOR"/>
    <property type="match status" value="1"/>
</dbReference>
<feature type="transmembrane region" description="Helical" evidence="10">
    <location>
        <begin position="38"/>
        <end position="63"/>
    </location>
</feature>
<dbReference type="InterPro" id="IPR017452">
    <property type="entry name" value="GPCR_Rhodpsn_7TM"/>
</dbReference>
<reference evidence="12" key="1">
    <citation type="journal article" date="2023" name="Mol. Biol. Evol.">
        <title>Third-Generation Sequencing Reveals the Adaptive Role of the Epigenome in Three Deep-Sea Polychaetes.</title>
        <authorList>
            <person name="Perez M."/>
            <person name="Aroh O."/>
            <person name="Sun Y."/>
            <person name="Lan Y."/>
            <person name="Juniper S.K."/>
            <person name="Young C.R."/>
            <person name="Angers B."/>
            <person name="Qian P.Y."/>
        </authorList>
    </citation>
    <scope>NUCLEOTIDE SEQUENCE</scope>
    <source>
        <strain evidence="12">R07B-5</strain>
    </source>
</reference>
<evidence type="ECO:0000256" key="5">
    <source>
        <dbReference type="ARBA" id="ARBA00023040"/>
    </source>
</evidence>
<dbReference type="AlphaFoldDB" id="A0AAD9PGH4"/>
<sequence>MAANGSWAASGSSMKLCPALFLANCTHADTDVYPTMLKVVHLLVLTALMLFTTVGNGLMIVVLSTRRQLKSVTNMFVISLSVSDLLVGLLVIPINFVVPTSVFYGYTTCIYCGSTTLTLCLASITNIFAVTIDRYIAIVDPLKYPVRMTRRRAAGAIAFVWTYAAVLGVLPALGWRARESRCTRGETYSSYYVLVVVWSGFIVPLWGTVALYWRILSEARRHARLHRGVCMSSFCMERHKCCEHHGHRRGRGCECGGGSDRDAEKTDDSPKQLKVRPLVKLVRPLSIRRNGSGAETVVSRKRKFVTVAIMLVYFELSWLPVFVSMLIDVFINPRWLPAWVHRVIGLLAFVNCAMDPIIYGYRNNDIRQAVVNMVKAVCRRNTNRDKYLDIQVNHPIPRNASRVRFVE</sequence>
<dbReference type="Proteomes" id="UP001209878">
    <property type="component" value="Unassembled WGS sequence"/>
</dbReference>
<feature type="transmembrane region" description="Helical" evidence="10">
    <location>
        <begin position="75"/>
        <end position="97"/>
    </location>
</feature>
<dbReference type="InterPro" id="IPR000276">
    <property type="entry name" value="GPCR_Rhodpsn"/>
</dbReference>
<dbReference type="SUPFAM" id="SSF81321">
    <property type="entry name" value="Family A G protein-coupled receptor-like"/>
    <property type="match status" value="1"/>
</dbReference>
<protein>
    <recommendedName>
        <fullName evidence="11">G-protein coupled receptors family 1 profile domain-containing protein</fullName>
    </recommendedName>
</protein>
<dbReference type="Pfam" id="PF00001">
    <property type="entry name" value="7tm_1"/>
    <property type="match status" value="1"/>
</dbReference>
<evidence type="ECO:0000313" key="12">
    <source>
        <dbReference type="EMBL" id="KAK2194220.1"/>
    </source>
</evidence>
<feature type="transmembrane region" description="Helical" evidence="10">
    <location>
        <begin position="304"/>
        <end position="327"/>
    </location>
</feature>
<keyword evidence="6 10" id="KW-0472">Membrane</keyword>
<dbReference type="SMART" id="SM01381">
    <property type="entry name" value="7TM_GPCR_Srsx"/>
    <property type="match status" value="1"/>
</dbReference>
<dbReference type="GO" id="GO:0071880">
    <property type="term" value="P:adenylate cyclase-activating adrenergic receptor signaling pathway"/>
    <property type="evidence" value="ECO:0007669"/>
    <property type="project" value="TreeGrafter"/>
</dbReference>
<keyword evidence="5 9" id="KW-0297">G-protein coupled receptor</keyword>
<dbReference type="GO" id="GO:0004930">
    <property type="term" value="F:G protein-coupled receptor activity"/>
    <property type="evidence" value="ECO:0007669"/>
    <property type="project" value="UniProtKB-KW"/>
</dbReference>
<dbReference type="PRINTS" id="PR00237">
    <property type="entry name" value="GPCRRHODOPSN"/>
</dbReference>
<keyword evidence="3 9" id="KW-0812">Transmembrane</keyword>
<comment type="caution">
    <text evidence="12">The sequence shown here is derived from an EMBL/GenBank/DDBJ whole genome shotgun (WGS) entry which is preliminary data.</text>
</comment>
<evidence type="ECO:0000256" key="8">
    <source>
        <dbReference type="ARBA" id="ARBA00023224"/>
    </source>
</evidence>
<comment type="subcellular location">
    <subcellularLocation>
        <location evidence="1">Cell membrane</location>
        <topology evidence="1">Multi-pass membrane protein</topology>
    </subcellularLocation>
</comment>
<dbReference type="Gene3D" id="1.20.1070.10">
    <property type="entry name" value="Rhodopsin 7-helix transmembrane proteins"/>
    <property type="match status" value="1"/>
</dbReference>
<keyword evidence="4 10" id="KW-1133">Transmembrane helix</keyword>
<evidence type="ECO:0000256" key="1">
    <source>
        <dbReference type="ARBA" id="ARBA00004651"/>
    </source>
</evidence>
<evidence type="ECO:0000256" key="2">
    <source>
        <dbReference type="ARBA" id="ARBA00022475"/>
    </source>
</evidence>
<keyword evidence="7 9" id="KW-0675">Receptor</keyword>
<feature type="transmembrane region" description="Helical" evidence="10">
    <location>
        <begin position="103"/>
        <end position="132"/>
    </location>
</feature>
<name>A0AAD9PGH4_RIDPI</name>
<evidence type="ECO:0000313" key="13">
    <source>
        <dbReference type="Proteomes" id="UP001209878"/>
    </source>
</evidence>
<feature type="transmembrane region" description="Helical" evidence="10">
    <location>
        <begin position="153"/>
        <end position="171"/>
    </location>
</feature>
<feature type="domain" description="G-protein coupled receptors family 1 profile" evidence="11">
    <location>
        <begin position="55"/>
        <end position="359"/>
    </location>
</feature>
<dbReference type="CDD" id="cd14967">
    <property type="entry name" value="7tmA_amine_R-like"/>
    <property type="match status" value="1"/>
</dbReference>
<evidence type="ECO:0000256" key="4">
    <source>
        <dbReference type="ARBA" id="ARBA00022989"/>
    </source>
</evidence>
<evidence type="ECO:0000256" key="7">
    <source>
        <dbReference type="ARBA" id="ARBA00023170"/>
    </source>
</evidence>
<evidence type="ECO:0000256" key="10">
    <source>
        <dbReference type="SAM" id="Phobius"/>
    </source>
</evidence>
<accession>A0AAD9PGH4</accession>
<dbReference type="PROSITE" id="PS00237">
    <property type="entry name" value="G_PROTEIN_RECEP_F1_1"/>
    <property type="match status" value="1"/>
</dbReference>
<dbReference type="EMBL" id="JAODUO010000001">
    <property type="protein sequence ID" value="KAK2194220.1"/>
    <property type="molecule type" value="Genomic_DNA"/>
</dbReference>
<keyword evidence="13" id="KW-1185">Reference proteome</keyword>
<feature type="transmembrane region" description="Helical" evidence="10">
    <location>
        <begin position="191"/>
        <end position="213"/>
    </location>
</feature>
<evidence type="ECO:0000256" key="9">
    <source>
        <dbReference type="RuleBase" id="RU000688"/>
    </source>
</evidence>
<dbReference type="GO" id="GO:0043410">
    <property type="term" value="P:positive regulation of MAPK cascade"/>
    <property type="evidence" value="ECO:0007669"/>
    <property type="project" value="TreeGrafter"/>
</dbReference>
<evidence type="ECO:0000256" key="6">
    <source>
        <dbReference type="ARBA" id="ARBA00023136"/>
    </source>
</evidence>
<evidence type="ECO:0000256" key="3">
    <source>
        <dbReference type="ARBA" id="ARBA00022692"/>
    </source>
</evidence>
<keyword evidence="2" id="KW-1003">Cell membrane</keyword>
<keyword evidence="8 9" id="KW-0807">Transducer</keyword>
<proteinExistence type="inferred from homology"/>
<organism evidence="12 13">
    <name type="scientific">Ridgeia piscesae</name>
    <name type="common">Tubeworm</name>
    <dbReference type="NCBI Taxonomy" id="27915"/>
    <lineage>
        <taxon>Eukaryota</taxon>
        <taxon>Metazoa</taxon>
        <taxon>Spiralia</taxon>
        <taxon>Lophotrochozoa</taxon>
        <taxon>Annelida</taxon>
        <taxon>Polychaeta</taxon>
        <taxon>Sedentaria</taxon>
        <taxon>Canalipalpata</taxon>
        <taxon>Sabellida</taxon>
        <taxon>Siboglinidae</taxon>
        <taxon>Ridgeia</taxon>
    </lineage>
</organism>
<dbReference type="PANTHER" id="PTHR24248:SF176">
    <property type="entry name" value="G-PROTEIN COUPLED RECEPTOR 101-RELATED"/>
    <property type="match status" value="1"/>
</dbReference>
<comment type="similarity">
    <text evidence="9">Belongs to the G-protein coupled receptor 1 family.</text>
</comment>